<organism evidence="1 2">
    <name type="scientific">Trifolium medium</name>
    <dbReference type="NCBI Taxonomy" id="97028"/>
    <lineage>
        <taxon>Eukaryota</taxon>
        <taxon>Viridiplantae</taxon>
        <taxon>Streptophyta</taxon>
        <taxon>Embryophyta</taxon>
        <taxon>Tracheophyta</taxon>
        <taxon>Spermatophyta</taxon>
        <taxon>Magnoliopsida</taxon>
        <taxon>eudicotyledons</taxon>
        <taxon>Gunneridae</taxon>
        <taxon>Pentapetalae</taxon>
        <taxon>rosids</taxon>
        <taxon>fabids</taxon>
        <taxon>Fabales</taxon>
        <taxon>Fabaceae</taxon>
        <taxon>Papilionoideae</taxon>
        <taxon>50 kb inversion clade</taxon>
        <taxon>NPAAA clade</taxon>
        <taxon>Hologalegina</taxon>
        <taxon>IRL clade</taxon>
        <taxon>Trifolieae</taxon>
        <taxon>Trifolium</taxon>
    </lineage>
</organism>
<feature type="non-terminal residue" evidence="1">
    <location>
        <position position="49"/>
    </location>
</feature>
<keyword evidence="2" id="KW-1185">Reference proteome</keyword>
<evidence type="ECO:0000313" key="1">
    <source>
        <dbReference type="EMBL" id="MCI46502.1"/>
    </source>
</evidence>
<name>A0A392SDH9_9FABA</name>
<evidence type="ECO:0000313" key="2">
    <source>
        <dbReference type="Proteomes" id="UP000265520"/>
    </source>
</evidence>
<dbReference type="EMBL" id="LXQA010358434">
    <property type="protein sequence ID" value="MCI46502.1"/>
    <property type="molecule type" value="Genomic_DNA"/>
</dbReference>
<comment type="caution">
    <text evidence="1">The sequence shown here is derived from an EMBL/GenBank/DDBJ whole genome shotgun (WGS) entry which is preliminary data.</text>
</comment>
<reference evidence="1 2" key="1">
    <citation type="journal article" date="2018" name="Front. Plant Sci.">
        <title>Red Clover (Trifolium pratense) and Zigzag Clover (T. medium) - A Picture of Genomic Similarities and Differences.</title>
        <authorList>
            <person name="Dluhosova J."/>
            <person name="Istvanek J."/>
            <person name="Nedelnik J."/>
            <person name="Repkova J."/>
        </authorList>
    </citation>
    <scope>NUCLEOTIDE SEQUENCE [LARGE SCALE GENOMIC DNA]</scope>
    <source>
        <strain evidence="2">cv. 10/8</strain>
        <tissue evidence="1">Leaf</tissue>
    </source>
</reference>
<proteinExistence type="predicted"/>
<dbReference type="Proteomes" id="UP000265520">
    <property type="component" value="Unassembled WGS sequence"/>
</dbReference>
<sequence>MSWRRRFTNRCTKHLTAVSQTQPPLLALFNVVNLPPSHPLALFSLAPSL</sequence>
<protein>
    <submittedName>
        <fullName evidence="1">Uncharacterized protein</fullName>
    </submittedName>
</protein>
<accession>A0A392SDH9</accession>
<dbReference type="AlphaFoldDB" id="A0A392SDH9"/>